<organism evidence="2 3">
    <name type="scientific">Eiseniibacteriota bacterium</name>
    <dbReference type="NCBI Taxonomy" id="2212470"/>
    <lineage>
        <taxon>Bacteria</taxon>
        <taxon>Candidatus Eiseniibacteriota</taxon>
    </lineage>
</organism>
<feature type="chain" id="PRO_5021712054" evidence="1">
    <location>
        <begin position="22"/>
        <end position="224"/>
    </location>
</feature>
<sequence>MNARRLARLGILLSAWLSATGAIGTCPFFKPTQPESPDRPPIIPDYSSPAATLLTMAKGVEDKSTSNGQSVYMDALAESSAADPGDGRAFHAFFDLRDLQEHSTSWDRNRDWNKQLEPVMYSDLVRKYSYPYLMTWEPNEACPQGNCNDTESSTDALLHRKYRIMGLVKRGTATDTLPVAIGAADLYFVKSANAANKWVIALWQDFAITGADTATLGKRRLDTQ</sequence>
<accession>A0A538SA56</accession>
<feature type="signal peptide" evidence="1">
    <location>
        <begin position="1"/>
        <end position="21"/>
    </location>
</feature>
<name>A0A538SA56_UNCEI</name>
<keyword evidence="1" id="KW-0732">Signal</keyword>
<evidence type="ECO:0000256" key="1">
    <source>
        <dbReference type="SAM" id="SignalP"/>
    </source>
</evidence>
<dbReference type="EMBL" id="VBOS01000489">
    <property type="protein sequence ID" value="TMQ48258.1"/>
    <property type="molecule type" value="Genomic_DNA"/>
</dbReference>
<proteinExistence type="predicted"/>
<comment type="caution">
    <text evidence="2">The sequence shown here is derived from an EMBL/GenBank/DDBJ whole genome shotgun (WGS) entry which is preliminary data.</text>
</comment>
<dbReference type="AlphaFoldDB" id="A0A538SA56"/>
<evidence type="ECO:0000313" key="3">
    <source>
        <dbReference type="Proteomes" id="UP000317716"/>
    </source>
</evidence>
<dbReference type="Proteomes" id="UP000317716">
    <property type="component" value="Unassembled WGS sequence"/>
</dbReference>
<evidence type="ECO:0000313" key="2">
    <source>
        <dbReference type="EMBL" id="TMQ48258.1"/>
    </source>
</evidence>
<protein>
    <submittedName>
        <fullName evidence="2">Uncharacterized protein</fullName>
    </submittedName>
</protein>
<reference evidence="2 3" key="1">
    <citation type="journal article" date="2019" name="Nat. Microbiol.">
        <title>Mediterranean grassland soil C-N compound turnover is dependent on rainfall and depth, and is mediated by genomically divergent microorganisms.</title>
        <authorList>
            <person name="Diamond S."/>
            <person name="Andeer P.F."/>
            <person name="Li Z."/>
            <person name="Crits-Christoph A."/>
            <person name="Burstein D."/>
            <person name="Anantharaman K."/>
            <person name="Lane K.R."/>
            <person name="Thomas B.C."/>
            <person name="Pan C."/>
            <person name="Northen T.R."/>
            <person name="Banfield J.F."/>
        </authorList>
    </citation>
    <scope>NUCLEOTIDE SEQUENCE [LARGE SCALE GENOMIC DNA]</scope>
    <source>
        <strain evidence="2">WS_2</strain>
    </source>
</reference>
<gene>
    <name evidence="2" type="ORF">E6K72_13270</name>
</gene>